<organism evidence="4 5">
    <name type="scientific">Clostridium gasigenes</name>
    <dbReference type="NCBI Taxonomy" id="94869"/>
    <lineage>
        <taxon>Bacteria</taxon>
        <taxon>Bacillati</taxon>
        <taxon>Bacillota</taxon>
        <taxon>Clostridia</taxon>
        <taxon>Eubacteriales</taxon>
        <taxon>Clostridiaceae</taxon>
        <taxon>Clostridium</taxon>
    </lineage>
</organism>
<evidence type="ECO:0000259" key="3">
    <source>
        <dbReference type="PROSITE" id="PS51186"/>
    </source>
</evidence>
<evidence type="ECO:0000313" key="4">
    <source>
        <dbReference type="EMBL" id="SDP12454.1"/>
    </source>
</evidence>
<dbReference type="SUPFAM" id="SSF55729">
    <property type="entry name" value="Acyl-CoA N-acyltransferases (Nat)"/>
    <property type="match status" value="2"/>
</dbReference>
<dbReference type="Pfam" id="PF00583">
    <property type="entry name" value="Acetyltransf_1"/>
    <property type="match status" value="2"/>
</dbReference>
<evidence type="ECO:0000256" key="2">
    <source>
        <dbReference type="ARBA" id="ARBA00023315"/>
    </source>
</evidence>
<evidence type="ECO:0000256" key="1">
    <source>
        <dbReference type="ARBA" id="ARBA00022679"/>
    </source>
</evidence>
<dbReference type="InterPro" id="IPR000182">
    <property type="entry name" value="GNAT_dom"/>
</dbReference>
<keyword evidence="1 4" id="KW-0808">Transferase</keyword>
<proteinExistence type="predicted"/>
<feature type="domain" description="N-acetyltransferase" evidence="3">
    <location>
        <begin position="1"/>
        <end position="136"/>
    </location>
</feature>
<accession>A0A1H0Q544</accession>
<name>A0A1H0Q544_9CLOT</name>
<dbReference type="OrthoDB" id="95438at2"/>
<sequence length="277" mass="31907">MIRNINSDDIYKVIELLKAEIGGFNEKELIEKLKCDTSSILVYECDNKIVGVSATIANNKVEKGEVTIYVSEAYRRRGIGGKLFSKAIDYLEGKHINNIETEIRTEKIYSGDFFINMGFRKWFGYHKMMYCGEKVESDLQLINYDNKYYECYKNVYEDCFFELRSALGFKPTRACYSADELINNKDNIFLLLDGKDLIGAVSLINNEIDDLIVNEKYQGNGYGKKLLNFAINYYQNNDVENISLGVVQWNNKAIKLYMSVGFKAVVSCEVYCSIREK</sequence>
<protein>
    <submittedName>
        <fullName evidence="4">Predicted N-acetyltransferase YhbS</fullName>
    </submittedName>
</protein>
<dbReference type="Proteomes" id="UP000198597">
    <property type="component" value="Unassembled WGS sequence"/>
</dbReference>
<dbReference type="InterPro" id="IPR050680">
    <property type="entry name" value="YpeA/RimI_acetyltransf"/>
</dbReference>
<dbReference type="GO" id="GO:0016747">
    <property type="term" value="F:acyltransferase activity, transferring groups other than amino-acyl groups"/>
    <property type="evidence" value="ECO:0007669"/>
    <property type="project" value="InterPro"/>
</dbReference>
<keyword evidence="2" id="KW-0012">Acyltransferase</keyword>
<dbReference type="Gene3D" id="3.40.630.30">
    <property type="match status" value="2"/>
</dbReference>
<keyword evidence="5" id="KW-1185">Reference proteome</keyword>
<dbReference type="PROSITE" id="PS51186">
    <property type="entry name" value="GNAT"/>
    <property type="match status" value="2"/>
</dbReference>
<dbReference type="InterPro" id="IPR016181">
    <property type="entry name" value="Acyl_CoA_acyltransferase"/>
</dbReference>
<dbReference type="STRING" id="94869.SAMN04488529_102213"/>
<gene>
    <name evidence="4" type="ORF">SAMN04488529_102213</name>
</gene>
<feature type="domain" description="N-acetyltransferase" evidence="3">
    <location>
        <begin position="128"/>
        <end position="277"/>
    </location>
</feature>
<dbReference type="EMBL" id="FNJM01000002">
    <property type="protein sequence ID" value="SDP12454.1"/>
    <property type="molecule type" value="Genomic_DNA"/>
</dbReference>
<dbReference type="RefSeq" id="WP_089966962.1">
    <property type="nucleotide sequence ID" value="NZ_FNJM01000002.1"/>
</dbReference>
<reference evidence="4 5" key="1">
    <citation type="submission" date="2016-10" db="EMBL/GenBank/DDBJ databases">
        <authorList>
            <person name="de Groot N.N."/>
        </authorList>
    </citation>
    <scope>NUCLEOTIDE SEQUENCE [LARGE SCALE GENOMIC DNA]</scope>
    <source>
        <strain evidence="4 5">DSM 12272</strain>
    </source>
</reference>
<dbReference type="CDD" id="cd04301">
    <property type="entry name" value="NAT_SF"/>
    <property type="match status" value="2"/>
</dbReference>
<evidence type="ECO:0000313" key="5">
    <source>
        <dbReference type="Proteomes" id="UP000198597"/>
    </source>
</evidence>
<dbReference type="PANTHER" id="PTHR43420">
    <property type="entry name" value="ACETYLTRANSFERASE"/>
    <property type="match status" value="1"/>
</dbReference>
<dbReference type="AlphaFoldDB" id="A0A1H0Q544"/>